<sequence length="354" mass="37114">MYGHAASCRAVASNDISLGVDVCPAASASSKPIPGATSSSHLRSPGQSDDKVLGHGLAAARRGASVQPLLALCQPEDRRFFVGPQLLAQCPKSVGEWTRAGARQGGSQKGHPHYRTGGGAGAEKPVASRPLSTTTMGSRVIHDCVHLHVHTGIHASPHIMYVVLTYIHCMGRHPPWLPPGAGRGQAHVDVDVSQSEKGLDTLQCTGSCAAGPNRRPYWQTEAQDRHSRSQPPTSTGVDTQTRPQTSAKKKPSSLPDAKPPPVRLPAPVHQVEPSTQVGLAHCSTFPRPARYSSRAGATRWPGSPSGQPLAEASCSAPPPTAPPPTSLSLLSLTTDSRASSPLPSPASLPPFFHF</sequence>
<feature type="compositionally biased region" description="Polar residues" evidence="1">
    <location>
        <begin position="36"/>
        <end position="47"/>
    </location>
</feature>
<organism evidence="2 3">
    <name type="scientific">Ophiocordyceps australis</name>
    <dbReference type="NCBI Taxonomy" id="1399860"/>
    <lineage>
        <taxon>Eukaryota</taxon>
        <taxon>Fungi</taxon>
        <taxon>Dikarya</taxon>
        <taxon>Ascomycota</taxon>
        <taxon>Pezizomycotina</taxon>
        <taxon>Sordariomycetes</taxon>
        <taxon>Hypocreomycetidae</taxon>
        <taxon>Hypocreales</taxon>
        <taxon>Ophiocordycipitaceae</taxon>
        <taxon>Ophiocordyceps</taxon>
    </lineage>
</organism>
<evidence type="ECO:0000313" key="3">
    <source>
        <dbReference type="Proteomes" id="UP000224854"/>
    </source>
</evidence>
<feature type="region of interest" description="Disordered" evidence="1">
    <location>
        <begin position="29"/>
        <end position="52"/>
    </location>
</feature>
<evidence type="ECO:0000313" key="2">
    <source>
        <dbReference type="EMBL" id="PHH70664.1"/>
    </source>
</evidence>
<keyword evidence="3" id="KW-1185">Reference proteome</keyword>
<feature type="compositionally biased region" description="Low complexity" evidence="1">
    <location>
        <begin position="326"/>
        <end position="341"/>
    </location>
</feature>
<dbReference type="Proteomes" id="UP000224854">
    <property type="component" value="Unassembled WGS sequence"/>
</dbReference>
<gene>
    <name evidence="2" type="ORF">CDD82_6995</name>
</gene>
<feature type="region of interest" description="Disordered" evidence="1">
    <location>
        <begin position="100"/>
        <end position="130"/>
    </location>
</feature>
<evidence type="ECO:0000256" key="1">
    <source>
        <dbReference type="SAM" id="MobiDB-lite"/>
    </source>
</evidence>
<proteinExistence type="predicted"/>
<dbReference type="EMBL" id="NJEU01000770">
    <property type="protein sequence ID" value="PHH70664.1"/>
    <property type="molecule type" value="Genomic_DNA"/>
</dbReference>
<dbReference type="AlphaFoldDB" id="A0A2C5YUG2"/>
<name>A0A2C5YUG2_9HYPO</name>
<protein>
    <submittedName>
        <fullName evidence="2">Uncharacterized protein</fullName>
    </submittedName>
</protein>
<accession>A0A2C5YUG2</accession>
<feature type="region of interest" description="Disordered" evidence="1">
    <location>
        <begin position="203"/>
        <end position="354"/>
    </location>
</feature>
<feature type="compositionally biased region" description="Polar residues" evidence="1">
    <location>
        <begin position="229"/>
        <end position="246"/>
    </location>
</feature>
<reference evidence="2 3" key="1">
    <citation type="submission" date="2017-06" db="EMBL/GenBank/DDBJ databases">
        <title>Ant-infecting Ophiocordyceps genomes reveal a high diversity of potential behavioral manipulation genes and a possible major role for enterotoxins.</title>
        <authorList>
            <person name="De Bekker C."/>
            <person name="Evans H.C."/>
            <person name="Brachmann A."/>
            <person name="Hughes D.P."/>
        </authorList>
    </citation>
    <scope>NUCLEOTIDE SEQUENCE [LARGE SCALE GENOMIC DNA]</scope>
    <source>
        <strain evidence="2 3">1348a</strain>
    </source>
</reference>
<comment type="caution">
    <text evidence="2">The sequence shown here is derived from an EMBL/GenBank/DDBJ whole genome shotgun (WGS) entry which is preliminary data.</text>
</comment>
<feature type="compositionally biased region" description="Pro residues" evidence="1">
    <location>
        <begin position="316"/>
        <end position="325"/>
    </location>
</feature>